<dbReference type="InterPro" id="IPR023997">
    <property type="entry name" value="TonB-dep_OMP_SusC/RagA_CS"/>
</dbReference>
<dbReference type="PROSITE" id="PS52016">
    <property type="entry name" value="TONB_DEPENDENT_REC_3"/>
    <property type="match status" value="1"/>
</dbReference>
<feature type="signal peptide" evidence="11">
    <location>
        <begin position="1"/>
        <end position="25"/>
    </location>
</feature>
<keyword evidence="11" id="KW-0732">Signal</keyword>
<evidence type="ECO:0000313" key="20">
    <source>
        <dbReference type="Proteomes" id="UP000365824"/>
    </source>
</evidence>
<evidence type="ECO:0000313" key="18">
    <source>
        <dbReference type="EMBL" id="KAB1328448.1"/>
    </source>
</evidence>
<dbReference type="NCBIfam" id="TIGR04057">
    <property type="entry name" value="SusC_RagA_signa"/>
    <property type="match status" value="1"/>
</dbReference>
<evidence type="ECO:0000256" key="3">
    <source>
        <dbReference type="ARBA" id="ARBA00022452"/>
    </source>
</evidence>
<evidence type="ECO:0000313" key="15">
    <source>
        <dbReference type="EMBL" id="KAA3952554.1"/>
    </source>
</evidence>
<name>A0A139LLL2_BACOV</name>
<dbReference type="Proteomes" id="UP000375690">
    <property type="component" value="Unassembled WGS sequence"/>
</dbReference>
<proteinExistence type="inferred from homology"/>
<feature type="region of interest" description="Disordered" evidence="10">
    <location>
        <begin position="34"/>
        <end position="63"/>
    </location>
</feature>
<dbReference type="Gene3D" id="2.40.170.20">
    <property type="entry name" value="TonB-dependent receptor, beta-barrel domain"/>
    <property type="match status" value="1"/>
</dbReference>
<dbReference type="Pfam" id="PF00593">
    <property type="entry name" value="TonB_dep_Rec_b-barrel"/>
    <property type="match status" value="1"/>
</dbReference>
<evidence type="ECO:0000256" key="4">
    <source>
        <dbReference type="ARBA" id="ARBA00022692"/>
    </source>
</evidence>
<keyword evidence="2 8" id="KW-0813">Transport</keyword>
<evidence type="ECO:0000259" key="12">
    <source>
        <dbReference type="Pfam" id="PF00593"/>
    </source>
</evidence>
<feature type="compositionally biased region" description="Polar residues" evidence="10">
    <location>
        <begin position="39"/>
        <end position="57"/>
    </location>
</feature>
<dbReference type="NCBIfam" id="TIGR04056">
    <property type="entry name" value="OMP_RagA_SusC"/>
    <property type="match status" value="1"/>
</dbReference>
<dbReference type="InterPro" id="IPR012910">
    <property type="entry name" value="Plug_dom"/>
</dbReference>
<dbReference type="Gene3D" id="2.170.130.10">
    <property type="entry name" value="TonB-dependent receptor, plug domain"/>
    <property type="match status" value="1"/>
</dbReference>
<protein>
    <submittedName>
        <fullName evidence="17">TonB-dependent receptor</fullName>
    </submittedName>
</protein>
<dbReference type="Gene3D" id="2.60.40.1120">
    <property type="entry name" value="Carboxypeptidase-like, regulatory domain"/>
    <property type="match status" value="1"/>
</dbReference>
<evidence type="ECO:0000256" key="1">
    <source>
        <dbReference type="ARBA" id="ARBA00004571"/>
    </source>
</evidence>
<dbReference type="InterPro" id="IPR008969">
    <property type="entry name" value="CarboxyPept-like_regulatory"/>
</dbReference>
<keyword evidence="5 9" id="KW-0798">TonB box</keyword>
<evidence type="ECO:0000256" key="10">
    <source>
        <dbReference type="SAM" id="MobiDB-lite"/>
    </source>
</evidence>
<dbReference type="InterPro" id="IPR036942">
    <property type="entry name" value="Beta-barrel_TonB_sf"/>
</dbReference>
<dbReference type="InterPro" id="IPR023996">
    <property type="entry name" value="TonB-dep_OMP_SusC/RagA"/>
</dbReference>
<dbReference type="SUPFAM" id="SSF49464">
    <property type="entry name" value="Carboxypeptidase regulatory domain-like"/>
    <property type="match status" value="1"/>
</dbReference>
<evidence type="ECO:0000313" key="23">
    <source>
        <dbReference type="Proteomes" id="UP000473905"/>
    </source>
</evidence>
<dbReference type="EMBL" id="VWFC01000006">
    <property type="protein sequence ID" value="KAB1328448.1"/>
    <property type="molecule type" value="Genomic_DNA"/>
</dbReference>
<dbReference type="Proteomes" id="UP000473905">
    <property type="component" value="Unassembled WGS sequence"/>
</dbReference>
<feature type="domain" description="TonB-dependent receptor plug" evidence="13">
    <location>
        <begin position="152"/>
        <end position="259"/>
    </location>
</feature>
<keyword evidence="7 8" id="KW-0998">Cell outer membrane</keyword>
<dbReference type="Pfam" id="PF07715">
    <property type="entry name" value="Plug"/>
    <property type="match status" value="1"/>
</dbReference>
<feature type="domain" description="TonB-dependent receptor-like beta-barrel" evidence="12">
    <location>
        <begin position="398"/>
        <end position="870"/>
    </location>
</feature>
<dbReference type="InterPro" id="IPR000531">
    <property type="entry name" value="Beta-barrel_TonB"/>
</dbReference>
<evidence type="ECO:0000313" key="19">
    <source>
        <dbReference type="Proteomes" id="UP000323717"/>
    </source>
</evidence>
<dbReference type="EMBL" id="VWKB01000014">
    <property type="protein sequence ID" value="KAA4098669.1"/>
    <property type="molecule type" value="Genomic_DNA"/>
</dbReference>
<evidence type="ECO:0000313" key="14">
    <source>
        <dbReference type="EMBL" id="KAA3928601.1"/>
    </source>
</evidence>
<dbReference type="EMBL" id="VWLB01000017">
    <property type="protein sequence ID" value="KAA3928601.1"/>
    <property type="molecule type" value="Genomic_DNA"/>
</dbReference>
<evidence type="ECO:0000256" key="5">
    <source>
        <dbReference type="ARBA" id="ARBA00023077"/>
    </source>
</evidence>
<gene>
    <name evidence="18" type="ORF">F3B53_07475</name>
    <name evidence="17" type="ORF">F3B98_09525</name>
    <name evidence="16" type="ORF">F3D66_11280</name>
    <name evidence="15" type="ORF">F3D71_08980</name>
    <name evidence="14" type="ORF">F3F25_11540</name>
</gene>
<keyword evidence="3 8" id="KW-1134">Transmembrane beta strand</keyword>
<organism evidence="17 22">
    <name type="scientific">Bacteroides ovatus</name>
    <dbReference type="NCBI Taxonomy" id="28116"/>
    <lineage>
        <taxon>Bacteria</taxon>
        <taxon>Pseudomonadati</taxon>
        <taxon>Bacteroidota</taxon>
        <taxon>Bacteroidia</taxon>
        <taxon>Bacteroidales</taxon>
        <taxon>Bacteroidaceae</taxon>
        <taxon>Bacteroides</taxon>
    </lineage>
</organism>
<dbReference type="STRING" id="28116.Bovatus_04085"/>
<evidence type="ECO:0000256" key="7">
    <source>
        <dbReference type="ARBA" id="ARBA00023237"/>
    </source>
</evidence>
<keyword evidence="6 8" id="KW-0472">Membrane</keyword>
<keyword evidence="17" id="KW-0675">Receptor</keyword>
<dbReference type="SUPFAM" id="SSF56935">
    <property type="entry name" value="Porins"/>
    <property type="match status" value="1"/>
</dbReference>
<feature type="chain" id="PRO_5044548666" evidence="11">
    <location>
        <begin position="26"/>
        <end position="1012"/>
    </location>
</feature>
<sequence>MEVIMKNKWLLCILLMLFLPFGLFAQVAPPLEKQKTETQEAPENNNEVTTNSDTNTDGDAGKTIKGVINDEQGETIIGASVIIKGEDTGTTSDMDGRFTLEAPEGAILVISYIGYHTQEVKVRKRSLLRVVLKEDNQLLDEVVVVGYGTVKKSDLTGAVSGVSNRQYKNQPVQRVENILQGRTPGVEVTATSGMPGASMKVRVRGTTSINKSSDPLYVIDGIISSSGLDGINPSDIQSMEILKDASSTAIYGSRGSNGVILITTKQGSEGKAQVTFDASIGLSTVRKQYDLLNAYEYATALNDIRGSSTISAEDLEAYKNGTKGINWTDLLTRTGITQDYRLAISGGNEKVKYLISGNVLDQEAITIMSDYKRYGIRANIDSEVKPWLTISAKLNASSLHKHNEGGANWLHVTNFSPTMELKDPETGVYNTDPYNMIGSSPYGEMIVNNSDSYSYNLNANLTLLFKIMKGLTLSVQGGYDYDNSPSYSFRSKLDSPGAINSASNTNALHNYWQNTNNLTWQKQFGDHSFTAMGVWEISRSWDSQLKGTGSNLNNESVGYWNLGNAAIRDASNSYTEFSLASGIVRANYDYKKRYFITAALRADGSSKFQGDNKWGYFPSAAVAWDIAQESFMSNQHVLDQLKLRASFGVTGNQDIAAYSTLGMLSGASYGWGTSTSSTGYWGYQFATPGITWEKTYQYDLGLDMSIGGFNITVDWFKKQTKDLLFQKQVPKYNGGGTYWVNQGKLNNTGVELSLTTFPVKGAVTWETSLNASYVKNEVADLAGDDFVLTANYSDLGGPLQIMKPGYPMGSFYVYQWKGFDDKGANLYQKADGSLTTNPTSDDLVVKGQASPKWTVGWNNTVTWKNWTLNVFFNAATGYDRLNISRFMAASMTGVSRFITLRDAYFKGWDHVANKADALYPSLTNTDNKSYANSDFWLEDASFIKLKNISLSYRIPRRVLKFASVQLSVSAQDLFTITRYKGMDPEVYTSYDGLDYGAYPIPRTITFGAKIRF</sequence>
<dbReference type="FunFam" id="2.170.130.10:FF:000008">
    <property type="entry name" value="SusC/RagA family TonB-linked outer membrane protein"/>
    <property type="match status" value="1"/>
</dbReference>
<dbReference type="Proteomes" id="UP000323717">
    <property type="component" value="Unassembled WGS sequence"/>
</dbReference>
<evidence type="ECO:0000256" key="11">
    <source>
        <dbReference type="SAM" id="SignalP"/>
    </source>
</evidence>
<dbReference type="Proteomes" id="UP000435985">
    <property type="component" value="Unassembled WGS sequence"/>
</dbReference>
<reference evidence="19 20" key="1">
    <citation type="journal article" date="2019" name="Nat. Med.">
        <title>A library of human gut bacterial isolates paired with longitudinal multiomics data enables mechanistic microbiome research.</title>
        <authorList>
            <person name="Poyet M."/>
            <person name="Groussin M."/>
            <person name="Gibbons S.M."/>
            <person name="Avila-Pacheco J."/>
            <person name="Jiang X."/>
            <person name="Kearney S.M."/>
            <person name="Perrotta A.R."/>
            <person name="Berdy B."/>
            <person name="Zhao S."/>
            <person name="Lieberman T.D."/>
            <person name="Swanson P.K."/>
            <person name="Smith M."/>
            <person name="Roesemann S."/>
            <person name="Alexander J.E."/>
            <person name="Rich S.A."/>
            <person name="Livny J."/>
            <person name="Vlamakis H."/>
            <person name="Clish C."/>
            <person name="Bullock K."/>
            <person name="Deik A."/>
            <person name="Scott J."/>
            <person name="Pierce K.A."/>
            <person name="Xavier R.J."/>
            <person name="Alm E.J."/>
        </authorList>
    </citation>
    <scope>NUCLEOTIDE SEQUENCE [LARGE SCALE GENOMIC DNA]</scope>
    <source>
        <strain evidence="16 23">BIOML-A134</strain>
        <strain evidence="17 22">BIOML-A14</strain>
        <strain evidence="14 20">BIOML-A160</strain>
        <strain evidence="15 19">BIOML-A163</strain>
        <strain evidence="18 21">BIOML-A2</strain>
    </source>
</reference>
<dbReference type="Proteomes" id="UP000365824">
    <property type="component" value="Unassembled WGS sequence"/>
</dbReference>
<keyword evidence="4 8" id="KW-0812">Transmembrane</keyword>
<dbReference type="InterPro" id="IPR037066">
    <property type="entry name" value="Plug_dom_sf"/>
</dbReference>
<comment type="similarity">
    <text evidence="8 9">Belongs to the TonB-dependent receptor family.</text>
</comment>
<evidence type="ECO:0000313" key="17">
    <source>
        <dbReference type="EMBL" id="KAA4664623.1"/>
    </source>
</evidence>
<evidence type="ECO:0000313" key="16">
    <source>
        <dbReference type="EMBL" id="KAA4098669.1"/>
    </source>
</evidence>
<evidence type="ECO:0000256" key="2">
    <source>
        <dbReference type="ARBA" id="ARBA00022448"/>
    </source>
</evidence>
<dbReference type="GO" id="GO:0009279">
    <property type="term" value="C:cell outer membrane"/>
    <property type="evidence" value="ECO:0007669"/>
    <property type="project" value="UniProtKB-SubCell"/>
</dbReference>
<dbReference type="Pfam" id="PF13715">
    <property type="entry name" value="CarbopepD_reg_2"/>
    <property type="match status" value="1"/>
</dbReference>
<comment type="subcellular location">
    <subcellularLocation>
        <location evidence="1 8">Cell outer membrane</location>
        <topology evidence="1 8">Multi-pass membrane protein</topology>
    </subcellularLocation>
</comment>
<dbReference type="EMBL" id="VWFO01000009">
    <property type="protein sequence ID" value="KAA4664623.1"/>
    <property type="molecule type" value="Genomic_DNA"/>
</dbReference>
<comment type="caution">
    <text evidence="17">The sequence shown here is derived from an EMBL/GenBank/DDBJ whole genome shotgun (WGS) entry which is preliminary data.</text>
</comment>
<dbReference type="InterPro" id="IPR039426">
    <property type="entry name" value="TonB-dep_rcpt-like"/>
</dbReference>
<evidence type="ECO:0000256" key="9">
    <source>
        <dbReference type="RuleBase" id="RU003357"/>
    </source>
</evidence>
<dbReference type="EMBL" id="VWLE01000093">
    <property type="protein sequence ID" value="KAA3952554.1"/>
    <property type="molecule type" value="Genomic_DNA"/>
</dbReference>
<evidence type="ECO:0000313" key="22">
    <source>
        <dbReference type="Proteomes" id="UP000435985"/>
    </source>
</evidence>
<evidence type="ECO:0000313" key="21">
    <source>
        <dbReference type="Proteomes" id="UP000375690"/>
    </source>
</evidence>
<evidence type="ECO:0000256" key="8">
    <source>
        <dbReference type="PROSITE-ProRule" id="PRU01360"/>
    </source>
</evidence>
<dbReference type="AlphaFoldDB" id="A0A139LLL2"/>
<accession>A0A139LLL2</accession>
<evidence type="ECO:0000259" key="13">
    <source>
        <dbReference type="Pfam" id="PF07715"/>
    </source>
</evidence>
<evidence type="ECO:0000256" key="6">
    <source>
        <dbReference type="ARBA" id="ARBA00023136"/>
    </source>
</evidence>
<keyword evidence="23" id="KW-1185">Reference proteome</keyword>
<dbReference type="FunFam" id="2.60.40.1120:FF:000003">
    <property type="entry name" value="Outer membrane protein Omp121"/>
    <property type="match status" value="1"/>
</dbReference>